<evidence type="ECO:0000313" key="4">
    <source>
        <dbReference type="EMBL" id="MEX0427455.1"/>
    </source>
</evidence>
<comment type="caution">
    <text evidence="4">The sequence shown here is derived from an EMBL/GenBank/DDBJ whole genome shotgun (WGS) entry which is preliminary data.</text>
</comment>
<protein>
    <submittedName>
        <fullName evidence="4">Zinc-ribbon domain-containing protein</fullName>
    </submittedName>
</protein>
<keyword evidence="2" id="KW-0472">Membrane</keyword>
<dbReference type="InterPro" id="IPR026870">
    <property type="entry name" value="Zinc_ribbon_dom"/>
</dbReference>
<dbReference type="EMBL" id="JBFPJR010000010">
    <property type="protein sequence ID" value="MEX0427455.1"/>
    <property type="molecule type" value="Genomic_DNA"/>
</dbReference>
<dbReference type="RefSeq" id="WP_367992854.1">
    <property type="nucleotide sequence ID" value="NZ_JBFPJR010000010.1"/>
</dbReference>
<organism evidence="4 5">
    <name type="scientific">Nocardioides eburneus</name>
    <dbReference type="NCBI Taxonomy" id="3231482"/>
    <lineage>
        <taxon>Bacteria</taxon>
        <taxon>Bacillati</taxon>
        <taxon>Actinomycetota</taxon>
        <taxon>Actinomycetes</taxon>
        <taxon>Propionibacteriales</taxon>
        <taxon>Nocardioidaceae</taxon>
        <taxon>Nocardioides</taxon>
    </lineage>
</organism>
<feature type="transmembrane region" description="Helical" evidence="2">
    <location>
        <begin position="132"/>
        <end position="154"/>
    </location>
</feature>
<sequence length="156" mass="15991">MKYCGQCGSQLRAGARFCSNCGATVRTDATAPGPTTPPPATTSPTRYPLYADQAGPARAVDTAPEPIAQAQVQAQTQAQETAVRPALPPLSETAVIPAAAESRTRATPRVVVPEGAGAGAADGTDEHHASPWVVSVWVLCTVLVVVLAAGIWLLGH</sequence>
<evidence type="ECO:0000259" key="3">
    <source>
        <dbReference type="Pfam" id="PF13240"/>
    </source>
</evidence>
<evidence type="ECO:0000313" key="5">
    <source>
        <dbReference type="Proteomes" id="UP001556631"/>
    </source>
</evidence>
<name>A0ABV3SY33_9ACTN</name>
<keyword evidence="5" id="KW-1185">Reference proteome</keyword>
<evidence type="ECO:0000256" key="2">
    <source>
        <dbReference type="SAM" id="Phobius"/>
    </source>
</evidence>
<evidence type="ECO:0000256" key="1">
    <source>
        <dbReference type="SAM" id="MobiDB-lite"/>
    </source>
</evidence>
<dbReference type="Proteomes" id="UP001556631">
    <property type="component" value="Unassembled WGS sequence"/>
</dbReference>
<feature type="region of interest" description="Disordered" evidence="1">
    <location>
        <begin position="25"/>
        <end position="46"/>
    </location>
</feature>
<dbReference type="Pfam" id="PF13240">
    <property type="entry name" value="Zn_Ribbon_1"/>
    <property type="match status" value="1"/>
</dbReference>
<proteinExistence type="predicted"/>
<keyword evidence="2" id="KW-0812">Transmembrane</keyword>
<reference evidence="4 5" key="1">
    <citation type="submission" date="2024-07" db="EMBL/GenBank/DDBJ databases">
        <authorList>
            <person name="Lee S."/>
            <person name="Kang M."/>
        </authorList>
    </citation>
    <scope>NUCLEOTIDE SEQUENCE [LARGE SCALE GENOMIC DNA]</scope>
    <source>
        <strain evidence="4 5">DS6</strain>
    </source>
</reference>
<feature type="domain" description="Zinc-ribbon" evidence="3">
    <location>
        <begin position="3"/>
        <end position="24"/>
    </location>
</feature>
<keyword evidence="2" id="KW-1133">Transmembrane helix</keyword>
<gene>
    <name evidence="4" type="ORF">AB3X52_07490</name>
</gene>
<accession>A0ABV3SY33</accession>